<protein>
    <submittedName>
        <fullName evidence="1">Uncharacterized protein</fullName>
    </submittedName>
</protein>
<name>A0A6J4JKU1_9BACT</name>
<reference evidence="1" key="1">
    <citation type="submission" date="2020-02" db="EMBL/GenBank/DDBJ databases">
        <authorList>
            <person name="Meier V. D."/>
        </authorList>
    </citation>
    <scope>NUCLEOTIDE SEQUENCE</scope>
    <source>
        <strain evidence="1">AVDCRST_MAG95</strain>
    </source>
</reference>
<gene>
    <name evidence="1" type="ORF">AVDCRST_MAG95-3312</name>
</gene>
<dbReference type="AlphaFoldDB" id="A0A6J4JKU1"/>
<evidence type="ECO:0000313" key="1">
    <source>
        <dbReference type="EMBL" id="CAA9281089.1"/>
    </source>
</evidence>
<organism evidence="1">
    <name type="scientific">uncultured Adhaeribacter sp</name>
    <dbReference type="NCBI Taxonomy" id="448109"/>
    <lineage>
        <taxon>Bacteria</taxon>
        <taxon>Pseudomonadati</taxon>
        <taxon>Bacteroidota</taxon>
        <taxon>Cytophagia</taxon>
        <taxon>Cytophagales</taxon>
        <taxon>Hymenobacteraceae</taxon>
        <taxon>Adhaeribacter</taxon>
        <taxon>environmental samples</taxon>
    </lineage>
</organism>
<sequence length="94" mass="10414">ALVLNRHFDKNFVNTYVIEAKSSYRPERFGGQTLAFGAGAQVITNFSFGHAFFEVFQGNIANILLGSPEPDAKLKHFLQLPVGNHLPDKILGVR</sequence>
<feature type="non-terminal residue" evidence="1">
    <location>
        <position position="1"/>
    </location>
</feature>
<proteinExistence type="predicted"/>
<dbReference type="EMBL" id="CADCTJ010001036">
    <property type="protein sequence ID" value="CAA9281089.1"/>
    <property type="molecule type" value="Genomic_DNA"/>
</dbReference>
<accession>A0A6J4JKU1</accession>